<evidence type="ECO:0000313" key="3">
    <source>
        <dbReference type="Proteomes" id="UP000230094"/>
    </source>
</evidence>
<dbReference type="EMBL" id="PFCQ01000013">
    <property type="protein sequence ID" value="PIR68193.1"/>
    <property type="molecule type" value="Genomic_DNA"/>
</dbReference>
<feature type="transmembrane region" description="Helical" evidence="1">
    <location>
        <begin position="140"/>
        <end position="162"/>
    </location>
</feature>
<dbReference type="Pfam" id="PF05656">
    <property type="entry name" value="DUF805"/>
    <property type="match status" value="1"/>
</dbReference>
<dbReference type="AlphaFoldDB" id="A0A2H0TB20"/>
<keyword evidence="1" id="KW-1133">Transmembrane helix</keyword>
<feature type="transmembrane region" description="Helical" evidence="1">
    <location>
        <begin position="261"/>
        <end position="286"/>
    </location>
</feature>
<accession>A0A2H0TB20</accession>
<dbReference type="Proteomes" id="UP000230094">
    <property type="component" value="Unassembled WGS sequence"/>
</dbReference>
<sequence>MKNIWQFLGLTQERIGRRRFLIAFFSAQWGLPLAFLLVTGLFYLVFGEDSPILFLPAILFFASLIFGFVVYIKICIRRVRDIGIARSWWVLAIIPFINIPFFIYLCLKKGTTRQLTDDSKANPFTQQFKLFFAQSYAKPLIIVCFCIIIAGILYAGFTAYNLKSNIDTKIQEREEEVAREVFKMGMKQATTEYYKRKEAFENCLLKWDYVRSKCVVEMILWESWQGAEQKALNDSLYKELHHIKEISTFKVFTESFDRFNFGWLGVTVGISALIFLFLINILIAMVKFLRRPASMFIRTTGTRTAQTKDNINKMPAFQRYLLLIALLILITLVFVLIKL</sequence>
<evidence type="ECO:0000313" key="2">
    <source>
        <dbReference type="EMBL" id="PIR68193.1"/>
    </source>
</evidence>
<feature type="transmembrane region" description="Helical" evidence="1">
    <location>
        <begin position="20"/>
        <end position="46"/>
    </location>
</feature>
<feature type="transmembrane region" description="Helical" evidence="1">
    <location>
        <begin position="317"/>
        <end position="337"/>
    </location>
</feature>
<proteinExistence type="predicted"/>
<dbReference type="InterPro" id="IPR008523">
    <property type="entry name" value="DUF805"/>
</dbReference>
<dbReference type="GO" id="GO:0016020">
    <property type="term" value="C:membrane"/>
    <property type="evidence" value="ECO:0007669"/>
    <property type="project" value="InterPro"/>
</dbReference>
<reference evidence="3" key="1">
    <citation type="submission" date="2017-09" db="EMBL/GenBank/DDBJ databases">
        <title>Depth-based differentiation of microbial function through sediment-hosted aquifers and enrichment of novel symbionts in the deep terrestrial subsurface.</title>
        <authorList>
            <person name="Probst A.J."/>
            <person name="Ladd B."/>
            <person name="Jarett J.K."/>
            <person name="Geller-Mcgrath D.E."/>
            <person name="Sieber C.M.K."/>
            <person name="Emerson J.B."/>
            <person name="Anantharaman K."/>
            <person name="Thomas B.C."/>
            <person name="Malmstrom R."/>
            <person name="Stieglmeier M."/>
            <person name="Klingl A."/>
            <person name="Woyke T."/>
            <person name="Ryan C.M."/>
            <person name="Banfield J.F."/>
        </authorList>
    </citation>
    <scope>NUCLEOTIDE SEQUENCE [LARGE SCALE GENOMIC DNA]</scope>
</reference>
<feature type="transmembrane region" description="Helical" evidence="1">
    <location>
        <begin position="88"/>
        <end position="107"/>
    </location>
</feature>
<keyword evidence="1" id="KW-0472">Membrane</keyword>
<gene>
    <name evidence="2" type="ORF">COU49_02505</name>
</gene>
<organism evidence="2 3">
    <name type="scientific">Candidatus Nomurabacteria bacterium CG10_big_fil_rev_8_21_14_0_10_35_16</name>
    <dbReference type="NCBI Taxonomy" id="1974731"/>
    <lineage>
        <taxon>Bacteria</taxon>
        <taxon>Candidatus Nomuraibacteriota</taxon>
    </lineage>
</organism>
<name>A0A2H0TB20_9BACT</name>
<keyword evidence="1" id="KW-0812">Transmembrane</keyword>
<evidence type="ECO:0008006" key="4">
    <source>
        <dbReference type="Google" id="ProtNLM"/>
    </source>
</evidence>
<evidence type="ECO:0000256" key="1">
    <source>
        <dbReference type="SAM" id="Phobius"/>
    </source>
</evidence>
<protein>
    <recommendedName>
        <fullName evidence="4">DUF805 domain-containing protein</fullName>
    </recommendedName>
</protein>
<comment type="caution">
    <text evidence="2">The sequence shown here is derived from an EMBL/GenBank/DDBJ whole genome shotgun (WGS) entry which is preliminary data.</text>
</comment>
<feature type="transmembrane region" description="Helical" evidence="1">
    <location>
        <begin position="52"/>
        <end position="76"/>
    </location>
</feature>